<evidence type="ECO:0000313" key="3">
    <source>
        <dbReference type="Proteomes" id="UP000306719"/>
    </source>
</evidence>
<sequence>MNYIVVLIALASLPVFADANQVFKNIALKSDLLIVDEHTEFQFLGSLNNGDKIFNYRRYFNAGLRAATRLVVIDTQHNLVGMYAVNDWATHVDEECVYFAYPASEGNSICLESGQLPTRAWVDGSLLSLYT</sequence>
<dbReference type="OrthoDB" id="6291843at2"/>
<gene>
    <name evidence="2" type="ORF">CWB98_07950</name>
</gene>
<keyword evidence="1" id="KW-0732">Signal</keyword>
<dbReference type="Proteomes" id="UP000306719">
    <property type="component" value="Unassembled WGS sequence"/>
</dbReference>
<protein>
    <submittedName>
        <fullName evidence="2">Uncharacterized protein</fullName>
    </submittedName>
</protein>
<evidence type="ECO:0000256" key="1">
    <source>
        <dbReference type="SAM" id="SignalP"/>
    </source>
</evidence>
<organism evidence="2 3">
    <name type="scientific">Pseudoalteromonas rubra</name>
    <dbReference type="NCBI Taxonomy" id="43658"/>
    <lineage>
        <taxon>Bacteria</taxon>
        <taxon>Pseudomonadati</taxon>
        <taxon>Pseudomonadota</taxon>
        <taxon>Gammaproteobacteria</taxon>
        <taxon>Alteromonadales</taxon>
        <taxon>Pseudoalteromonadaceae</taxon>
        <taxon>Pseudoalteromonas</taxon>
    </lineage>
</organism>
<dbReference type="EMBL" id="PNCJ01000012">
    <property type="protein sequence ID" value="TMP37881.1"/>
    <property type="molecule type" value="Genomic_DNA"/>
</dbReference>
<reference evidence="2 3" key="1">
    <citation type="submission" date="2018-01" db="EMBL/GenBank/DDBJ databases">
        <authorList>
            <person name="Paulsen S."/>
            <person name="Gram L.K."/>
        </authorList>
    </citation>
    <scope>NUCLEOTIDE SEQUENCE [LARGE SCALE GENOMIC DNA]</scope>
    <source>
        <strain evidence="2 3">S2599</strain>
    </source>
</reference>
<feature type="signal peptide" evidence="1">
    <location>
        <begin position="1"/>
        <end position="17"/>
    </location>
</feature>
<dbReference type="AlphaFoldDB" id="A0A5S3X1M1"/>
<reference evidence="3" key="2">
    <citation type="submission" date="2019-06" db="EMBL/GenBank/DDBJ databases">
        <title>Co-occurence of chitin degradation, pigmentation and bioactivity in marine Pseudoalteromonas.</title>
        <authorList>
            <person name="Sonnenschein E.C."/>
            <person name="Bech P.K."/>
        </authorList>
    </citation>
    <scope>NUCLEOTIDE SEQUENCE [LARGE SCALE GENOMIC DNA]</scope>
    <source>
        <strain evidence="3">S2599</strain>
    </source>
</reference>
<accession>A0A5S3X1M1</accession>
<comment type="caution">
    <text evidence="2">The sequence shown here is derived from an EMBL/GenBank/DDBJ whole genome shotgun (WGS) entry which is preliminary data.</text>
</comment>
<name>A0A5S3X1M1_9GAMM</name>
<proteinExistence type="predicted"/>
<evidence type="ECO:0000313" key="2">
    <source>
        <dbReference type="EMBL" id="TMP37881.1"/>
    </source>
</evidence>
<dbReference type="RefSeq" id="WP_138544359.1">
    <property type="nucleotide sequence ID" value="NZ_PNCJ01000012.1"/>
</dbReference>
<feature type="chain" id="PRO_5024276179" evidence="1">
    <location>
        <begin position="18"/>
        <end position="131"/>
    </location>
</feature>